<dbReference type="Proteomes" id="UP000076567">
    <property type="component" value="Unassembled WGS sequence"/>
</dbReference>
<evidence type="ECO:0008006" key="4">
    <source>
        <dbReference type="Google" id="ProtNLM"/>
    </source>
</evidence>
<proteinExistence type="predicted"/>
<dbReference type="InterPro" id="IPR032111">
    <property type="entry name" value="Clostridium_phage_holin"/>
</dbReference>
<feature type="transmembrane region" description="Helical" evidence="1">
    <location>
        <begin position="30"/>
        <end position="45"/>
    </location>
</feature>
<keyword evidence="1" id="KW-0472">Membrane</keyword>
<keyword evidence="1" id="KW-0812">Transmembrane</keyword>
<protein>
    <recommendedName>
        <fullName evidence="4">Holin</fullName>
    </recommendedName>
</protein>
<evidence type="ECO:0000313" key="3">
    <source>
        <dbReference type="Proteomes" id="UP000076567"/>
    </source>
</evidence>
<evidence type="ECO:0000313" key="2">
    <source>
        <dbReference type="EMBL" id="KZE68978.1"/>
    </source>
</evidence>
<dbReference type="Pfam" id="PF16079">
    <property type="entry name" value="Phage_holin_5_2"/>
    <property type="match status" value="1"/>
</dbReference>
<gene>
    <name evidence="2" type="ORF">AWM68_01550</name>
</gene>
<reference evidence="3" key="1">
    <citation type="submission" date="2016-01" db="EMBL/GenBank/DDBJ databases">
        <title>Draft genome of Chromobacterium sp. F49.</title>
        <authorList>
            <person name="Hong K.W."/>
        </authorList>
    </citation>
    <scope>NUCLEOTIDE SEQUENCE [LARGE SCALE GENOMIC DNA]</scope>
    <source>
        <strain evidence="3">P7IIIA</strain>
    </source>
</reference>
<name>A0A163SFU9_9BACL</name>
<keyword evidence="1" id="KW-1133">Transmembrane helix</keyword>
<dbReference type="AlphaFoldDB" id="A0A163SFU9"/>
<keyword evidence="3" id="KW-1185">Reference proteome</keyword>
<evidence type="ECO:0000256" key="1">
    <source>
        <dbReference type="SAM" id="Phobius"/>
    </source>
</evidence>
<comment type="caution">
    <text evidence="2">The sequence shown here is derived from an EMBL/GenBank/DDBJ whole genome shotgun (WGS) entry which is preliminary data.</text>
</comment>
<dbReference type="RefSeq" id="WP_066236325.1">
    <property type="nucleotide sequence ID" value="NZ_LRFC01000001.1"/>
</dbReference>
<feature type="transmembrane region" description="Helical" evidence="1">
    <location>
        <begin position="57"/>
        <end position="76"/>
    </location>
</feature>
<accession>A0A163SFU9</accession>
<dbReference type="OrthoDB" id="2970974at2"/>
<dbReference type="EMBL" id="LRFC01000001">
    <property type="protein sequence ID" value="KZE68978.1"/>
    <property type="molecule type" value="Genomic_DNA"/>
</dbReference>
<sequence length="82" mass="8934">MDFMTDFAPYVGLAVILYAIRQTERFSNKYIPIVAVVLGVLYAFWEAGGATPEATLVGLKYALLGIGTVAGIKYSIENKLTK</sequence>
<organism evidence="2 3">
    <name type="scientific">Fictibacillus phosphorivorans</name>
    <dbReference type="NCBI Taxonomy" id="1221500"/>
    <lineage>
        <taxon>Bacteria</taxon>
        <taxon>Bacillati</taxon>
        <taxon>Bacillota</taxon>
        <taxon>Bacilli</taxon>
        <taxon>Bacillales</taxon>
        <taxon>Fictibacillaceae</taxon>
        <taxon>Fictibacillus</taxon>
    </lineage>
</organism>